<dbReference type="PANTHER" id="PTHR26379">
    <property type="entry name" value="BTB/POZ AND MATH DOMAIN-CONTAINING PROTEIN 1"/>
    <property type="match status" value="1"/>
</dbReference>
<dbReference type="InterPro" id="IPR011333">
    <property type="entry name" value="SKP1/BTB/POZ_sf"/>
</dbReference>
<dbReference type="Pfam" id="PF00651">
    <property type="entry name" value="BTB"/>
    <property type="match status" value="1"/>
</dbReference>
<comment type="pathway">
    <text evidence="1">Protein modification; protein ubiquitination.</text>
</comment>
<dbReference type="SUPFAM" id="SSF54695">
    <property type="entry name" value="POZ domain"/>
    <property type="match status" value="1"/>
</dbReference>
<dbReference type="Gene3D" id="2.60.210.10">
    <property type="entry name" value="Apoptosis, Tumor Necrosis Factor Receptor Associated Protein 2, Chain A"/>
    <property type="match status" value="1"/>
</dbReference>
<protein>
    <submittedName>
        <fullName evidence="5">Uncharacterized protein</fullName>
    </submittedName>
</protein>
<dbReference type="GO" id="GO:0016567">
    <property type="term" value="P:protein ubiquitination"/>
    <property type="evidence" value="ECO:0007669"/>
    <property type="project" value="InterPro"/>
</dbReference>
<dbReference type="PROSITE" id="PS50097">
    <property type="entry name" value="BTB"/>
    <property type="match status" value="1"/>
</dbReference>
<evidence type="ECO:0000256" key="1">
    <source>
        <dbReference type="ARBA" id="ARBA00004906"/>
    </source>
</evidence>
<accession>A0A8T0R4N5</accession>
<keyword evidence="6" id="KW-1185">Reference proteome</keyword>
<evidence type="ECO:0000256" key="2">
    <source>
        <dbReference type="ARBA" id="ARBA00010846"/>
    </source>
</evidence>
<comment type="similarity">
    <text evidence="2">Belongs to the Tdpoz family.</text>
</comment>
<gene>
    <name evidence="5" type="ORF">PVAP13_6NG291400</name>
</gene>
<dbReference type="Pfam" id="PF22486">
    <property type="entry name" value="MATH_2"/>
    <property type="match status" value="1"/>
</dbReference>
<dbReference type="SMART" id="SM00225">
    <property type="entry name" value="BTB"/>
    <property type="match status" value="1"/>
</dbReference>
<dbReference type="InterPro" id="IPR008974">
    <property type="entry name" value="TRAF-like"/>
</dbReference>
<evidence type="ECO:0000259" key="4">
    <source>
        <dbReference type="PROSITE" id="PS50144"/>
    </source>
</evidence>
<dbReference type="Pfam" id="PF24570">
    <property type="entry name" value="BACK_BPM_SPOP"/>
    <property type="match status" value="1"/>
</dbReference>
<sequence>MRAASMFDHCSFTHQFKLNYEATKNVAIGHIVRSGDISAGGHLWRIDCYPRWVKEKNKGEYLSIFLSHRSKSKDAKAIFEVFVMDRDGAPSSSYRSRLVHVFPPNASRGWLLFVQRSVLKSLYLMEDGSFIVMCGVKVVPDNALDDAPPSDIGRHLGVLLDSTEGSDVSFVVDSEEFPAHRAVLAARSPVFKAQLLGSMTDAKMRSITLHDIAPATFKLMLRFMYTDAFPTDDVLAGDSPTPTEKLQDLLAAADRYALDRLKLLCASKLRGNISADTVASTLACAEMYSCPELKKGCIDFFADEKNFKNAVLTDGFAQLVLKFPSILAELRVKVRV</sequence>
<dbReference type="Gene3D" id="1.25.40.420">
    <property type="match status" value="1"/>
</dbReference>
<dbReference type="PROSITE" id="PS50144">
    <property type="entry name" value="MATH"/>
    <property type="match status" value="1"/>
</dbReference>
<dbReference type="Proteomes" id="UP000823388">
    <property type="component" value="Chromosome 6N"/>
</dbReference>
<organism evidence="5 6">
    <name type="scientific">Panicum virgatum</name>
    <name type="common">Blackwell switchgrass</name>
    <dbReference type="NCBI Taxonomy" id="38727"/>
    <lineage>
        <taxon>Eukaryota</taxon>
        <taxon>Viridiplantae</taxon>
        <taxon>Streptophyta</taxon>
        <taxon>Embryophyta</taxon>
        <taxon>Tracheophyta</taxon>
        <taxon>Spermatophyta</taxon>
        <taxon>Magnoliopsida</taxon>
        <taxon>Liliopsida</taxon>
        <taxon>Poales</taxon>
        <taxon>Poaceae</taxon>
        <taxon>PACMAD clade</taxon>
        <taxon>Panicoideae</taxon>
        <taxon>Panicodae</taxon>
        <taxon>Paniceae</taxon>
        <taxon>Panicinae</taxon>
        <taxon>Panicum</taxon>
        <taxon>Panicum sect. Hiantes</taxon>
    </lineage>
</organism>
<comment type="caution">
    <text evidence="5">The sequence shown here is derived from an EMBL/GenBank/DDBJ whole genome shotgun (WGS) entry which is preliminary data.</text>
</comment>
<evidence type="ECO:0000313" key="5">
    <source>
        <dbReference type="EMBL" id="KAG2580078.1"/>
    </source>
</evidence>
<name>A0A8T0R4N5_PANVG</name>
<dbReference type="CDD" id="cd00121">
    <property type="entry name" value="MATH"/>
    <property type="match status" value="1"/>
</dbReference>
<feature type="domain" description="BTB" evidence="3">
    <location>
        <begin position="166"/>
        <end position="233"/>
    </location>
</feature>
<evidence type="ECO:0000259" key="3">
    <source>
        <dbReference type="PROSITE" id="PS50097"/>
    </source>
</evidence>
<feature type="domain" description="MATH" evidence="4">
    <location>
        <begin position="13"/>
        <end position="136"/>
    </location>
</feature>
<dbReference type="InterPro" id="IPR056423">
    <property type="entry name" value="BACK_BPM_SPOP"/>
</dbReference>
<dbReference type="InterPro" id="IPR045005">
    <property type="entry name" value="BPM1-6"/>
</dbReference>
<evidence type="ECO:0000313" key="6">
    <source>
        <dbReference type="Proteomes" id="UP000823388"/>
    </source>
</evidence>
<dbReference type="PANTHER" id="PTHR26379:SF469">
    <property type="entry name" value="MAB1"/>
    <property type="match status" value="1"/>
</dbReference>
<dbReference type="InterPro" id="IPR000210">
    <property type="entry name" value="BTB/POZ_dom"/>
</dbReference>
<reference evidence="5" key="1">
    <citation type="submission" date="2020-05" db="EMBL/GenBank/DDBJ databases">
        <title>WGS assembly of Panicum virgatum.</title>
        <authorList>
            <person name="Lovell J.T."/>
            <person name="Jenkins J."/>
            <person name="Shu S."/>
            <person name="Juenger T.E."/>
            <person name="Schmutz J."/>
        </authorList>
    </citation>
    <scope>NUCLEOTIDE SEQUENCE</scope>
    <source>
        <strain evidence="5">AP13</strain>
    </source>
</reference>
<dbReference type="EMBL" id="CM029048">
    <property type="protein sequence ID" value="KAG2580078.1"/>
    <property type="molecule type" value="Genomic_DNA"/>
</dbReference>
<dbReference type="SUPFAM" id="SSF49599">
    <property type="entry name" value="TRAF domain-like"/>
    <property type="match status" value="1"/>
</dbReference>
<dbReference type="Gene3D" id="3.30.710.10">
    <property type="entry name" value="Potassium Channel Kv1.1, Chain A"/>
    <property type="match status" value="1"/>
</dbReference>
<dbReference type="InterPro" id="IPR002083">
    <property type="entry name" value="MATH/TRAF_dom"/>
</dbReference>
<dbReference type="AlphaFoldDB" id="A0A8T0R4N5"/>
<proteinExistence type="inferred from homology"/>
<dbReference type="OrthoDB" id="598013at2759"/>